<dbReference type="InterPro" id="IPR050171">
    <property type="entry name" value="MFS_Transporters"/>
</dbReference>
<dbReference type="PROSITE" id="PS50850">
    <property type="entry name" value="MFS"/>
    <property type="match status" value="1"/>
</dbReference>
<proteinExistence type="predicted"/>
<evidence type="ECO:0000256" key="3">
    <source>
        <dbReference type="ARBA" id="ARBA00022475"/>
    </source>
</evidence>
<keyword evidence="6 7" id="KW-0472">Membrane</keyword>
<evidence type="ECO:0000256" key="4">
    <source>
        <dbReference type="ARBA" id="ARBA00022692"/>
    </source>
</evidence>
<dbReference type="GO" id="GO:0022857">
    <property type="term" value="F:transmembrane transporter activity"/>
    <property type="evidence" value="ECO:0007669"/>
    <property type="project" value="InterPro"/>
</dbReference>
<evidence type="ECO:0000313" key="9">
    <source>
        <dbReference type="EMBL" id="KGN36644.1"/>
    </source>
</evidence>
<keyword evidence="5 7" id="KW-1133">Transmembrane helix</keyword>
<evidence type="ECO:0000313" key="10">
    <source>
        <dbReference type="Proteomes" id="UP000030011"/>
    </source>
</evidence>
<dbReference type="OrthoDB" id="5379144at2"/>
<evidence type="ECO:0000256" key="5">
    <source>
        <dbReference type="ARBA" id="ARBA00022989"/>
    </source>
</evidence>
<dbReference type="Proteomes" id="UP000030011">
    <property type="component" value="Unassembled WGS sequence"/>
</dbReference>
<feature type="transmembrane region" description="Helical" evidence="7">
    <location>
        <begin position="295"/>
        <end position="312"/>
    </location>
</feature>
<dbReference type="Gene3D" id="1.20.1250.20">
    <property type="entry name" value="MFS general substrate transporter like domains"/>
    <property type="match status" value="1"/>
</dbReference>
<sequence>MTATTDRPKVSLRQFWADLPTPGRWLLSTVAIQTLGRGLTLPFTVIYIHEVRGIGLGTAGSLLALIAIVALLVTGPGGSLTDRIGARRMLLAGTFAQLVGCTVLAFATTVPMFVVGFVLLGFNFGVSWPAFNALIASVVSGPVRQQYFGVNFALVNLGIGLGGVIGGLFVDVREPMTFTLIFLADALSMLVPIGLLLIPLRHVHGRAEHPEDAATVGYLDLLRRRPVLWLTFITFLCTFIGYGQIESGFPAFARQVSEVSTQVIGFAFAINTLVIVALQFTVLKAVTGRRRTRGLLVMVALWVVSWLVLSSAGLEPGALFAAVAVVAFMGVFGLGEIFMQIAIPAITNDMADDHIRGRANAVNAGAFQGGAILGPIASGFLLEHDLSSVFIGTMLAGLVVMAGAIVVLERQLTAAENGVTAG</sequence>
<dbReference type="RefSeq" id="WP_035906558.1">
    <property type="nucleotide sequence ID" value="NZ_AVPK01000009.1"/>
</dbReference>
<feature type="transmembrane region" description="Helical" evidence="7">
    <location>
        <begin position="388"/>
        <end position="408"/>
    </location>
</feature>
<feature type="domain" description="Major facilitator superfamily (MFS) profile" evidence="8">
    <location>
        <begin position="1"/>
        <end position="414"/>
    </location>
</feature>
<feature type="transmembrane region" description="Helical" evidence="7">
    <location>
        <begin position="113"/>
        <end position="135"/>
    </location>
</feature>
<protein>
    <submittedName>
        <fullName evidence="9">Membrane protein</fullName>
    </submittedName>
</protein>
<evidence type="ECO:0000256" key="2">
    <source>
        <dbReference type="ARBA" id="ARBA00022448"/>
    </source>
</evidence>
<name>A0A0A0JIQ8_9MICO</name>
<dbReference type="STRING" id="1385521.N803_04115"/>
<dbReference type="PANTHER" id="PTHR23517">
    <property type="entry name" value="RESISTANCE PROTEIN MDTM, PUTATIVE-RELATED-RELATED"/>
    <property type="match status" value="1"/>
</dbReference>
<feature type="transmembrane region" description="Helical" evidence="7">
    <location>
        <begin position="54"/>
        <end position="77"/>
    </location>
</feature>
<feature type="transmembrane region" description="Helical" evidence="7">
    <location>
        <begin position="318"/>
        <end position="339"/>
    </location>
</feature>
<feature type="transmembrane region" description="Helical" evidence="7">
    <location>
        <begin position="360"/>
        <end position="382"/>
    </location>
</feature>
<dbReference type="GO" id="GO:0005886">
    <property type="term" value="C:plasma membrane"/>
    <property type="evidence" value="ECO:0007669"/>
    <property type="project" value="UniProtKB-SubCell"/>
</dbReference>
<feature type="transmembrane region" description="Helical" evidence="7">
    <location>
        <begin position="263"/>
        <end position="283"/>
    </location>
</feature>
<feature type="transmembrane region" description="Helical" evidence="7">
    <location>
        <begin position="176"/>
        <end position="198"/>
    </location>
</feature>
<accession>A0A0A0JIQ8</accession>
<organism evidence="9 10">
    <name type="scientific">Knoellia subterranea KCTC 19937</name>
    <dbReference type="NCBI Taxonomy" id="1385521"/>
    <lineage>
        <taxon>Bacteria</taxon>
        <taxon>Bacillati</taxon>
        <taxon>Actinomycetota</taxon>
        <taxon>Actinomycetes</taxon>
        <taxon>Micrococcales</taxon>
        <taxon>Intrasporangiaceae</taxon>
        <taxon>Knoellia</taxon>
    </lineage>
</organism>
<feature type="transmembrane region" description="Helical" evidence="7">
    <location>
        <begin position="227"/>
        <end position="243"/>
    </location>
</feature>
<evidence type="ECO:0000256" key="6">
    <source>
        <dbReference type="ARBA" id="ARBA00023136"/>
    </source>
</evidence>
<comment type="caution">
    <text evidence="9">The sequence shown here is derived from an EMBL/GenBank/DDBJ whole genome shotgun (WGS) entry which is preliminary data.</text>
</comment>
<dbReference type="PANTHER" id="PTHR23517:SF2">
    <property type="entry name" value="MULTIDRUG RESISTANCE PROTEIN MDTH"/>
    <property type="match status" value="1"/>
</dbReference>
<feature type="transmembrane region" description="Helical" evidence="7">
    <location>
        <begin position="25"/>
        <end position="48"/>
    </location>
</feature>
<dbReference type="SUPFAM" id="SSF103473">
    <property type="entry name" value="MFS general substrate transporter"/>
    <property type="match status" value="1"/>
</dbReference>
<dbReference type="InterPro" id="IPR020846">
    <property type="entry name" value="MFS_dom"/>
</dbReference>
<gene>
    <name evidence="9" type="ORF">N803_04115</name>
</gene>
<comment type="subcellular location">
    <subcellularLocation>
        <location evidence="1">Cell membrane</location>
        <topology evidence="1">Multi-pass membrane protein</topology>
    </subcellularLocation>
</comment>
<feature type="transmembrane region" description="Helical" evidence="7">
    <location>
        <begin position="89"/>
        <end position="107"/>
    </location>
</feature>
<dbReference type="eggNOG" id="COG2814">
    <property type="taxonomic scope" value="Bacteria"/>
</dbReference>
<keyword evidence="2" id="KW-0813">Transport</keyword>
<dbReference type="InterPro" id="IPR011701">
    <property type="entry name" value="MFS"/>
</dbReference>
<evidence type="ECO:0000259" key="8">
    <source>
        <dbReference type="PROSITE" id="PS50850"/>
    </source>
</evidence>
<dbReference type="AlphaFoldDB" id="A0A0A0JIQ8"/>
<keyword evidence="10" id="KW-1185">Reference proteome</keyword>
<dbReference type="InterPro" id="IPR036259">
    <property type="entry name" value="MFS_trans_sf"/>
</dbReference>
<reference evidence="9 10" key="1">
    <citation type="submission" date="2013-08" db="EMBL/GenBank/DDBJ databases">
        <title>The genome sequence of Knoellia subterranea.</title>
        <authorList>
            <person name="Zhu W."/>
            <person name="Wang G."/>
        </authorList>
    </citation>
    <scope>NUCLEOTIDE SEQUENCE [LARGE SCALE GENOMIC DNA]</scope>
    <source>
        <strain evidence="9 10">KCTC 19937</strain>
    </source>
</reference>
<keyword evidence="3" id="KW-1003">Cell membrane</keyword>
<feature type="transmembrane region" description="Helical" evidence="7">
    <location>
        <begin position="147"/>
        <end position="170"/>
    </location>
</feature>
<dbReference type="Pfam" id="PF07690">
    <property type="entry name" value="MFS_1"/>
    <property type="match status" value="1"/>
</dbReference>
<keyword evidence="4 7" id="KW-0812">Transmembrane</keyword>
<dbReference type="EMBL" id="AVPK01000009">
    <property type="protein sequence ID" value="KGN36644.1"/>
    <property type="molecule type" value="Genomic_DNA"/>
</dbReference>
<evidence type="ECO:0000256" key="1">
    <source>
        <dbReference type="ARBA" id="ARBA00004651"/>
    </source>
</evidence>
<evidence type="ECO:0000256" key="7">
    <source>
        <dbReference type="SAM" id="Phobius"/>
    </source>
</evidence>